<dbReference type="EC" id="2.3.1.-" evidence="1"/>
<proteinExistence type="inferred from homology"/>
<evidence type="ECO:0000256" key="1">
    <source>
        <dbReference type="RuleBase" id="RU365031"/>
    </source>
</evidence>
<dbReference type="RefSeq" id="WP_118374061.1">
    <property type="nucleotide sequence ID" value="NZ_CP060632.1"/>
</dbReference>
<gene>
    <name evidence="2" type="ORF">H9Q76_11975</name>
</gene>
<comment type="similarity">
    <text evidence="1">Belongs to the antibiotic N-acetyltransferase family.</text>
</comment>
<dbReference type="KEGG" id="wcp:H9Q76_11975"/>
<dbReference type="EMBL" id="CP060632">
    <property type="protein sequence ID" value="QNM01109.1"/>
    <property type="molecule type" value="Genomic_DNA"/>
</dbReference>
<keyword evidence="1" id="KW-0046">Antibiotic resistance</keyword>
<dbReference type="GO" id="GO:0046353">
    <property type="term" value="F:aminoglycoside 3-N-acetyltransferase activity"/>
    <property type="evidence" value="ECO:0007669"/>
    <property type="project" value="UniProtKB-EC"/>
</dbReference>
<dbReference type="InterPro" id="IPR003679">
    <property type="entry name" value="Amioglycoside_AcTrfase"/>
</dbReference>
<keyword evidence="1" id="KW-0012">Acyltransferase</keyword>
<accession>A0A7G9FRC7</accession>
<keyword evidence="3" id="KW-1185">Reference proteome</keyword>
<reference evidence="2 3" key="1">
    <citation type="submission" date="2020-08" db="EMBL/GenBank/DDBJ databases">
        <authorList>
            <person name="Liu C."/>
            <person name="Sun Q."/>
        </authorList>
    </citation>
    <scope>NUCLEOTIDE SEQUENCE [LARGE SCALE GENOMIC DNA]</scope>
    <source>
        <strain evidence="2 3">NSJ-4</strain>
    </source>
</reference>
<comment type="catalytic activity">
    <reaction evidence="1">
        <text>a 2-deoxystreptamine antibiotic + acetyl-CoA = an N(3)-acetyl-2-deoxystreptamine antibiotic + CoA + H(+)</text>
        <dbReference type="Rhea" id="RHEA:12665"/>
        <dbReference type="ChEBI" id="CHEBI:15378"/>
        <dbReference type="ChEBI" id="CHEBI:57287"/>
        <dbReference type="ChEBI" id="CHEBI:57288"/>
        <dbReference type="ChEBI" id="CHEBI:57921"/>
        <dbReference type="ChEBI" id="CHEBI:77452"/>
        <dbReference type="EC" id="2.3.1.81"/>
    </reaction>
</comment>
<evidence type="ECO:0000313" key="3">
    <source>
        <dbReference type="Proteomes" id="UP000515819"/>
    </source>
</evidence>
<protein>
    <recommendedName>
        <fullName evidence="1">Aminoglycoside N(3)-acetyltransferase</fullName>
        <ecNumber evidence="1">2.3.1.-</ecNumber>
    </recommendedName>
</protein>
<dbReference type="GO" id="GO:0046677">
    <property type="term" value="P:response to antibiotic"/>
    <property type="evidence" value="ECO:0007669"/>
    <property type="project" value="UniProtKB-KW"/>
</dbReference>
<sequence>MWGEDFTQIGEDFEKFHTVHTVQIGNATVKLMSQRQIVDYAVKWIEENRGRL</sequence>
<name>A0A7G9FRC7_9FIRM</name>
<keyword evidence="1 2" id="KW-0808">Transferase</keyword>
<evidence type="ECO:0000313" key="2">
    <source>
        <dbReference type="EMBL" id="QNM01109.1"/>
    </source>
</evidence>
<dbReference type="SUPFAM" id="SSF110710">
    <property type="entry name" value="TTHA0583/YokD-like"/>
    <property type="match status" value="1"/>
</dbReference>
<dbReference type="AlphaFoldDB" id="A0A7G9FRC7"/>
<dbReference type="InterPro" id="IPR028345">
    <property type="entry name" value="Antibiotic_NAT-like"/>
</dbReference>
<dbReference type="Proteomes" id="UP000515819">
    <property type="component" value="Chromosome"/>
</dbReference>
<organism evidence="2 3">
    <name type="scientific">Wujia chipingensis</name>
    <dbReference type="NCBI Taxonomy" id="2763670"/>
    <lineage>
        <taxon>Bacteria</taxon>
        <taxon>Bacillati</taxon>
        <taxon>Bacillota</taxon>
        <taxon>Clostridia</taxon>
        <taxon>Lachnospirales</taxon>
        <taxon>Lachnospiraceae</taxon>
        <taxon>Wujia</taxon>
    </lineage>
</organism>
<dbReference type="Pfam" id="PF02522">
    <property type="entry name" value="Antibiotic_NAT"/>
    <property type="match status" value="1"/>
</dbReference>